<sequence>MAQGYDVHRQTRAPVVSPRGRMQAGLLILFPSRHLLGIRAHGFTCCGEVGRTRFVDRLCVELAPVGFPVSRNPSESFEIALNVGNPVEVCPERTHSADQCPHPISQGLGSRHIEFLNARVVGQVRARPVAEFVDCPLKLSGAQTDGAHLMRQVEWNDTMRCFARRPDIERIEKRRQDHNRVKCEPAFAAAQLFEFRDVTRCHPRLTGEIPTKAVHPAPRTRLGVRTAPPHEGVVHEPGGPMRIVVDPRGARQSRHHSIECPPIVGAPVEWVPHSSDRPLPLARVHMLMKPERGTPPRSRRAPEPCRSRRRRAHLRGRHQIRSL</sequence>
<gene>
    <name evidence="2" type="ORF">SAMN05444374_11099</name>
</gene>
<reference evidence="2 3" key="1">
    <citation type="submission" date="2016-10" db="EMBL/GenBank/DDBJ databases">
        <authorList>
            <person name="de Groot N.N."/>
        </authorList>
    </citation>
    <scope>NUCLEOTIDE SEQUENCE [LARGE SCALE GENOMIC DNA]</scope>
    <source>
        <strain evidence="2 3">DSM 44908</strain>
    </source>
</reference>
<dbReference type="Proteomes" id="UP000182054">
    <property type="component" value="Unassembled WGS sequence"/>
</dbReference>
<accession>A0A1I0TX59</accession>
<feature type="region of interest" description="Disordered" evidence="1">
    <location>
        <begin position="290"/>
        <end position="323"/>
    </location>
</feature>
<feature type="compositionally biased region" description="Basic and acidic residues" evidence="1">
    <location>
        <begin position="290"/>
        <end position="306"/>
    </location>
</feature>
<proteinExistence type="predicted"/>
<dbReference type="EMBL" id="FOJN01000010">
    <property type="protein sequence ID" value="SFA56257.1"/>
    <property type="molecule type" value="Genomic_DNA"/>
</dbReference>
<dbReference type="AlphaFoldDB" id="A0A1I0TX59"/>
<evidence type="ECO:0000313" key="3">
    <source>
        <dbReference type="Proteomes" id="UP000182054"/>
    </source>
</evidence>
<feature type="region of interest" description="Disordered" evidence="1">
    <location>
        <begin position="221"/>
        <end position="241"/>
    </location>
</feature>
<name>A0A1I0TX59_9NOCA</name>
<evidence type="ECO:0000256" key="1">
    <source>
        <dbReference type="SAM" id="MobiDB-lite"/>
    </source>
</evidence>
<evidence type="ECO:0000313" key="2">
    <source>
        <dbReference type="EMBL" id="SFA56257.1"/>
    </source>
</evidence>
<feature type="compositionally biased region" description="Basic residues" evidence="1">
    <location>
        <begin position="307"/>
        <end position="323"/>
    </location>
</feature>
<organism evidence="2 3">
    <name type="scientific">Rhodococcoides kroppenstedtii</name>
    <dbReference type="NCBI Taxonomy" id="293050"/>
    <lineage>
        <taxon>Bacteria</taxon>
        <taxon>Bacillati</taxon>
        <taxon>Actinomycetota</taxon>
        <taxon>Actinomycetes</taxon>
        <taxon>Mycobacteriales</taxon>
        <taxon>Nocardiaceae</taxon>
        <taxon>Rhodococcoides</taxon>
    </lineage>
</organism>
<protein>
    <submittedName>
        <fullName evidence="2">Uncharacterized protein</fullName>
    </submittedName>
</protein>